<dbReference type="InterPro" id="IPR040982">
    <property type="entry name" value="DNA_pol3_finger"/>
</dbReference>
<organism evidence="16 17">
    <name type="scientific">Abyssicoccus albus</name>
    <dbReference type="NCBI Taxonomy" id="1817405"/>
    <lineage>
        <taxon>Bacteria</taxon>
        <taxon>Bacillati</taxon>
        <taxon>Bacillota</taxon>
        <taxon>Bacilli</taxon>
        <taxon>Bacillales</taxon>
        <taxon>Abyssicoccaceae</taxon>
    </lineage>
</organism>
<evidence type="ECO:0000256" key="12">
    <source>
        <dbReference type="ARBA" id="ARBA00049244"/>
    </source>
</evidence>
<dbReference type="InterPro" id="IPR006054">
    <property type="entry name" value="DnaQ"/>
</dbReference>
<evidence type="ECO:0000256" key="9">
    <source>
        <dbReference type="ARBA" id="ARBA00022839"/>
    </source>
</evidence>
<keyword evidence="8 13" id="KW-0378">Hydrolase</keyword>
<comment type="function">
    <text evidence="1 13">Required for replicative DNA synthesis. This DNA polymerase also exhibits 3' to 5' exonuclease activity.</text>
</comment>
<keyword evidence="17" id="KW-1185">Reference proteome</keyword>
<dbReference type="InterPro" id="IPR004365">
    <property type="entry name" value="NA-bd_OB_tRNA"/>
</dbReference>
<evidence type="ECO:0000256" key="7">
    <source>
        <dbReference type="ARBA" id="ARBA00022722"/>
    </source>
</evidence>
<keyword evidence="3 13" id="KW-0963">Cytoplasm</keyword>
<comment type="catalytic activity">
    <reaction evidence="12 13">
        <text>DNA(n) + a 2'-deoxyribonucleoside 5'-triphosphate = DNA(n+1) + diphosphate</text>
        <dbReference type="Rhea" id="RHEA:22508"/>
        <dbReference type="Rhea" id="RHEA-COMP:17339"/>
        <dbReference type="Rhea" id="RHEA-COMP:17340"/>
        <dbReference type="ChEBI" id="CHEBI:33019"/>
        <dbReference type="ChEBI" id="CHEBI:61560"/>
        <dbReference type="ChEBI" id="CHEBI:173112"/>
        <dbReference type="EC" id="2.7.7.7"/>
    </reaction>
</comment>
<evidence type="ECO:0000256" key="1">
    <source>
        <dbReference type="ARBA" id="ARBA00003452"/>
    </source>
</evidence>
<dbReference type="SUPFAM" id="SSF50249">
    <property type="entry name" value="Nucleic acid-binding proteins"/>
    <property type="match status" value="1"/>
</dbReference>
<dbReference type="InterPro" id="IPR036397">
    <property type="entry name" value="RNaseH_sf"/>
</dbReference>
<evidence type="ECO:0000256" key="2">
    <source>
        <dbReference type="ARBA" id="ARBA00004496"/>
    </source>
</evidence>
<keyword evidence="5 13" id="KW-0548">Nucleotidyltransferase</keyword>
<dbReference type="InterPro" id="IPR004013">
    <property type="entry name" value="PHP_dom"/>
</dbReference>
<dbReference type="SMART" id="SM00481">
    <property type="entry name" value="POLIIIAc"/>
    <property type="match status" value="1"/>
</dbReference>
<dbReference type="Pfam" id="PF01336">
    <property type="entry name" value="tRNA_anti-codon"/>
    <property type="match status" value="1"/>
</dbReference>
<evidence type="ECO:0000256" key="10">
    <source>
        <dbReference type="ARBA" id="ARBA00022932"/>
    </source>
</evidence>
<sequence>MMTQNSVSFDKLLDHINFNPEDSIVKQGGHSIEALKIHKVKQLYEFSFVFNSPWAINTLLQFETKLNETFSPFDVALNITYTHMDNEQLVSYVIEALNRVENHHHIKSQVATELIEYKDDKVRINLKDEMMVNIGNDKLIPLLKKELKKLGFSQYNVQFVIEKYERQPSTIDEQPKIKQANENSDIDNIHQYEDEFMPAGSFASDAHMYESIMEEIRQEDENIVQSSIEKQRENKQKAERHEQDSYDECHIGKEIHHEEIVSMANIIEEERKIAVEGMIFDVEIRQLKSNRSLIQLKVTDFSDSILIKMFENNKDQLKHLQALSKGDWIRVSGKVMYDEFIRNLAMTAQSIHSVNKKPKQDTHPDKRIEFHLHSNMSQMDATTSISDYVKRAKEWGHQALTLTDHDNLQSYPEAYSASLDHDIKINFGLEAMLIDDGKTICYKPRHIELKDATYVVFDVETTGLSAKYDKIIELAAVKVHNGEIIDKFERFSDPHEPLSDTTINLTGITDDMVQGAPEIEEVLQDFKEFSEGCIFVAHNAEFDMGFIDSWYVKSGMDKTTHPVIDTLELSRRMNTSMSKHGLNVLAKHYNVELTQHHRAIYDAEATGYILIKMLDELYALNIFYHDKIDQTLQNKEAYKRAFPSHVQIIVQNQTGLKNVFKLISRASTEYFFKTPRIPKRLLNEHREGLLIGSGCKEGEVFTAMMQKSYDEAKEIAAYYDYFEIQPLTMYQPLIDRELVDSKDRIIEILKNIVALGKDMNKIVIATGNVHYLDPTDSKAREILIKSNPGNPIGRQTLPSAHFRTTDEMLDEFYYLDEQTRLNVVINNTHQLNDMIDVVKPIKDKLYTPNFENSDERITKLSYDMAKSIYGDDLPEVITSRLDKELKSIIDNGFSDIYLISRDLVVKSLNDGYLVGSRGSVGSSFVATMTEITEVNPLPPHYVCSECCHHEFFTDGRVSSGFDLPNKKCPKCGTDYTKNGQDIPFETFLGFKGDKVPDIDLNFSGDYQPTAHLYTRELFGEDKVYRAGTIGTVAEKTAFGFVKGYFNDQGVQKRNVEIDRLVAGCTGVRRTTGQHPGGIIVVPEDMDIFDFTPIQYPANDTKSKWMTTHFDFHSIDNNLLKLDILGHDDPTMIRMLQDLSGIDPKTIPTDDEDTMSIFSGPDILGVSEDDILCKTGTLGVPEFGTGFVRQMLEETKPTKFSELVQISGLSHGTDVWLGNAQELIRSGTCDISEVIGCRDDIMVYLMYAGLEPSVAFNIMEKVRKGKGVSEEFEEEMKSHDVPKWYIESCKKIQYMFPKAHAAAYVLMAVRIAYFKVHYPHYYYASYFSVRASDFDLMMMTKPKGQIKQFIQSQYEMFNDLTKKDKDLLTVLELVNEMAHRNITMDIIDIDKSDAKDFIIDGDKLIPPFVAIPGLGDNVAKRIVEERANGPFSSKEDIHKRCGVSNKAIEYMTELGSLNELPDTDQLSIFDL</sequence>
<dbReference type="InterPro" id="IPR044923">
    <property type="entry name" value="PolC_middle_finger_sf"/>
</dbReference>
<dbReference type="Pfam" id="PF14579">
    <property type="entry name" value="HHH_6"/>
    <property type="match status" value="1"/>
</dbReference>
<comment type="function">
    <text evidence="11">DNA polymerase III is a complex, multichain enzyme responsible for most of the replicative synthesis in bacteria. This DNA polymerase also exhibits 3' to 5' exonuclease activity. The alpha chain is the DNA polymerase.</text>
</comment>
<dbReference type="Gene3D" id="1.10.150.870">
    <property type="match status" value="1"/>
</dbReference>
<dbReference type="InterPro" id="IPR013520">
    <property type="entry name" value="Ribonucl_H"/>
</dbReference>
<comment type="similarity">
    <text evidence="13">Belongs to the DNA polymerase type-C family. PolC subfamily.</text>
</comment>
<reference evidence="16 17" key="1">
    <citation type="submission" date="2018-11" db="EMBL/GenBank/DDBJ databases">
        <title>Genomic Encyclopedia of Type Strains, Phase IV (KMG-IV): sequencing the most valuable type-strain genomes for metagenomic binning, comparative biology and taxonomic classification.</title>
        <authorList>
            <person name="Goeker M."/>
        </authorList>
    </citation>
    <scope>NUCLEOTIDE SEQUENCE [LARGE SCALE GENOMIC DNA]</scope>
    <source>
        <strain evidence="16 17">DSM 29158</strain>
    </source>
</reference>
<evidence type="ECO:0000256" key="8">
    <source>
        <dbReference type="ARBA" id="ARBA00022801"/>
    </source>
</evidence>
<feature type="domain" description="Exonuclease" evidence="14">
    <location>
        <begin position="453"/>
        <end position="619"/>
    </location>
</feature>
<dbReference type="NCBIfam" id="NF001688">
    <property type="entry name" value="PRK00448.1"/>
    <property type="match status" value="1"/>
</dbReference>
<accession>A0A3N5CJF3</accession>
<dbReference type="CDD" id="cd07435">
    <property type="entry name" value="PHP_PolIIIA_POLC"/>
    <property type="match status" value="1"/>
</dbReference>
<dbReference type="Gene3D" id="6.10.140.1510">
    <property type="match status" value="1"/>
</dbReference>
<keyword evidence="4 13" id="KW-0808">Transferase</keyword>
<comment type="subcellular location">
    <subcellularLocation>
        <location evidence="2 13">Cytoplasm</location>
    </subcellularLocation>
</comment>
<keyword evidence="9 13" id="KW-0269">Exonuclease</keyword>
<name>A0A3N5CJF3_9BACL</name>
<dbReference type="InterPro" id="IPR006308">
    <property type="entry name" value="Pol_III_a_PolC-type_gram_pos"/>
</dbReference>
<dbReference type="InterPro" id="IPR029460">
    <property type="entry name" value="DNAPol_HHH"/>
</dbReference>
<proteinExistence type="inferred from homology"/>
<dbReference type="CDD" id="cd06127">
    <property type="entry name" value="DEDDh"/>
    <property type="match status" value="1"/>
</dbReference>
<evidence type="ECO:0000259" key="15">
    <source>
        <dbReference type="SMART" id="SM00481"/>
    </source>
</evidence>
<evidence type="ECO:0000256" key="5">
    <source>
        <dbReference type="ARBA" id="ARBA00022695"/>
    </source>
</evidence>
<dbReference type="NCBIfam" id="TIGR01405">
    <property type="entry name" value="polC_Gram_pos"/>
    <property type="match status" value="1"/>
</dbReference>
<dbReference type="FunFam" id="3.30.420.10:FF:000045">
    <property type="entry name" value="3'-5' exonuclease DinG"/>
    <property type="match status" value="1"/>
</dbReference>
<evidence type="ECO:0000313" key="17">
    <source>
        <dbReference type="Proteomes" id="UP000277108"/>
    </source>
</evidence>
<dbReference type="PANTHER" id="PTHR32294:SF5">
    <property type="entry name" value="DNA POLYMERASE III POLC-TYPE"/>
    <property type="match status" value="1"/>
</dbReference>
<dbReference type="Pfam" id="PF07733">
    <property type="entry name" value="DNA_pol3_alpha"/>
    <property type="match status" value="2"/>
</dbReference>
<evidence type="ECO:0000256" key="3">
    <source>
        <dbReference type="ARBA" id="ARBA00022490"/>
    </source>
</evidence>
<evidence type="ECO:0000256" key="13">
    <source>
        <dbReference type="HAMAP-Rule" id="MF_00356"/>
    </source>
</evidence>
<dbReference type="InterPro" id="IPR003141">
    <property type="entry name" value="Pol/His_phosphatase_N"/>
</dbReference>
<dbReference type="Pfam" id="PF17657">
    <property type="entry name" value="DNA_pol3_finger"/>
    <property type="match status" value="1"/>
</dbReference>
<dbReference type="Pfam" id="PF02811">
    <property type="entry name" value="PHP"/>
    <property type="match status" value="1"/>
</dbReference>
<dbReference type="Gene3D" id="3.20.20.140">
    <property type="entry name" value="Metal-dependent hydrolases"/>
    <property type="match status" value="2"/>
</dbReference>
<dbReference type="Gene3D" id="3.30.1900.20">
    <property type="match status" value="2"/>
</dbReference>
<evidence type="ECO:0000313" key="16">
    <source>
        <dbReference type="EMBL" id="RPF57871.1"/>
    </source>
</evidence>
<dbReference type="InterPro" id="IPR004805">
    <property type="entry name" value="DnaE2/DnaE/PolC"/>
</dbReference>
<evidence type="ECO:0000256" key="6">
    <source>
        <dbReference type="ARBA" id="ARBA00022705"/>
    </source>
</evidence>
<dbReference type="SMART" id="SM00479">
    <property type="entry name" value="EXOIII"/>
    <property type="match status" value="1"/>
</dbReference>
<dbReference type="OrthoDB" id="9804290at2"/>
<dbReference type="GO" id="GO:0005737">
    <property type="term" value="C:cytoplasm"/>
    <property type="evidence" value="ECO:0007669"/>
    <property type="project" value="UniProtKB-SubCell"/>
</dbReference>
<dbReference type="Gene3D" id="1.10.150.700">
    <property type="entry name" value="PolC, middle finger domain"/>
    <property type="match status" value="1"/>
</dbReference>
<keyword evidence="6 13" id="KW-0235">DNA replication</keyword>
<dbReference type="SUPFAM" id="SSF53098">
    <property type="entry name" value="Ribonuclease H-like"/>
    <property type="match status" value="1"/>
</dbReference>
<keyword evidence="7 13" id="KW-0540">Nuclease</keyword>
<evidence type="ECO:0000256" key="4">
    <source>
        <dbReference type="ARBA" id="ARBA00022679"/>
    </source>
</evidence>
<dbReference type="Pfam" id="PF14480">
    <property type="entry name" value="DNA_pol3_a_NI"/>
    <property type="match status" value="1"/>
</dbReference>
<dbReference type="EC" id="2.7.7.7" evidence="13"/>
<feature type="domain" description="Polymerase/histidinol phosphatase N-terminal" evidence="15">
    <location>
        <begin position="368"/>
        <end position="435"/>
    </location>
</feature>
<dbReference type="Gene3D" id="3.30.420.10">
    <property type="entry name" value="Ribonuclease H-like superfamily/Ribonuclease H"/>
    <property type="match status" value="1"/>
</dbReference>
<dbReference type="Proteomes" id="UP000277108">
    <property type="component" value="Unassembled WGS sequence"/>
</dbReference>
<dbReference type="NCBIfam" id="TIGR00573">
    <property type="entry name" value="dnaq"/>
    <property type="match status" value="1"/>
</dbReference>
<dbReference type="GO" id="GO:0008408">
    <property type="term" value="F:3'-5' exonuclease activity"/>
    <property type="evidence" value="ECO:0007669"/>
    <property type="project" value="UniProtKB-UniRule"/>
</dbReference>
<dbReference type="EMBL" id="RKRK01000002">
    <property type="protein sequence ID" value="RPF57871.1"/>
    <property type="molecule type" value="Genomic_DNA"/>
</dbReference>
<dbReference type="GO" id="GO:0003677">
    <property type="term" value="F:DNA binding"/>
    <property type="evidence" value="ECO:0007669"/>
    <property type="project" value="UniProtKB-UniRule"/>
</dbReference>
<dbReference type="GO" id="GO:0003887">
    <property type="term" value="F:DNA-directed DNA polymerase activity"/>
    <property type="evidence" value="ECO:0007669"/>
    <property type="project" value="UniProtKB-UniRule"/>
</dbReference>
<dbReference type="GO" id="GO:0006261">
    <property type="term" value="P:DNA-templated DNA replication"/>
    <property type="evidence" value="ECO:0007669"/>
    <property type="project" value="UniProtKB-UniRule"/>
</dbReference>
<keyword evidence="10 13" id="KW-0239">DNA-directed DNA polymerase</keyword>
<dbReference type="CDD" id="cd04484">
    <property type="entry name" value="polC_OBF"/>
    <property type="match status" value="1"/>
</dbReference>
<dbReference type="SUPFAM" id="SSF81585">
    <property type="entry name" value="PsbU/PolX domain-like"/>
    <property type="match status" value="1"/>
</dbReference>
<dbReference type="PANTHER" id="PTHR32294">
    <property type="entry name" value="DNA POLYMERASE III SUBUNIT ALPHA"/>
    <property type="match status" value="1"/>
</dbReference>
<dbReference type="HAMAP" id="MF_00356">
    <property type="entry name" value="DNApol_PolC"/>
    <property type="match status" value="1"/>
</dbReference>
<gene>
    <name evidence="13" type="primary">polC</name>
    <name evidence="16" type="ORF">EDD62_0506</name>
</gene>
<dbReference type="InterPro" id="IPR028112">
    <property type="entry name" value="DNA_PolC-type_N_I"/>
</dbReference>
<evidence type="ECO:0000256" key="11">
    <source>
        <dbReference type="ARBA" id="ARBA00025611"/>
    </source>
</evidence>
<dbReference type="InterPro" id="IPR012340">
    <property type="entry name" value="NA-bd_OB-fold"/>
</dbReference>
<dbReference type="InterPro" id="IPR012337">
    <property type="entry name" value="RNaseH-like_sf"/>
</dbReference>
<protein>
    <recommendedName>
        <fullName evidence="13">DNA polymerase III PolC-type</fullName>
        <shortName evidence="13">PolIII</shortName>
        <ecNumber evidence="13">2.7.7.7</ecNumber>
    </recommendedName>
</protein>
<evidence type="ECO:0000259" key="14">
    <source>
        <dbReference type="SMART" id="SM00479"/>
    </source>
</evidence>
<comment type="caution">
    <text evidence="16">The sequence shown here is derived from an EMBL/GenBank/DDBJ whole genome shotgun (WGS) entry which is preliminary data.</text>
</comment>
<dbReference type="Pfam" id="PF00929">
    <property type="entry name" value="RNase_T"/>
    <property type="match status" value="1"/>
</dbReference>
<dbReference type="InterPro" id="IPR011708">
    <property type="entry name" value="DNA_pol3_alpha_NTPase_dom"/>
</dbReference>
<dbReference type="Gene3D" id="2.40.50.140">
    <property type="entry name" value="Nucleic acid-binding proteins"/>
    <property type="match status" value="1"/>
</dbReference>